<feature type="domain" description="Ras-GAP" evidence="3">
    <location>
        <begin position="445"/>
        <end position="649"/>
    </location>
</feature>
<feature type="compositionally biased region" description="Polar residues" evidence="2">
    <location>
        <begin position="907"/>
        <end position="923"/>
    </location>
</feature>
<evidence type="ECO:0000256" key="1">
    <source>
        <dbReference type="ARBA" id="ARBA00022468"/>
    </source>
</evidence>
<evidence type="ECO:0000256" key="2">
    <source>
        <dbReference type="SAM" id="MobiDB-lite"/>
    </source>
</evidence>
<dbReference type="EMBL" id="CDQK01000003">
    <property type="protein sequence ID" value="CEP22718.1"/>
    <property type="molecule type" value="Genomic_DNA"/>
</dbReference>
<dbReference type="PROSITE" id="PS50018">
    <property type="entry name" value="RAS_GTPASE_ACTIV_2"/>
    <property type="match status" value="1"/>
</dbReference>
<dbReference type="GO" id="GO:0005096">
    <property type="term" value="F:GTPase activator activity"/>
    <property type="evidence" value="ECO:0007669"/>
    <property type="project" value="UniProtKB-KW"/>
</dbReference>
<dbReference type="PANTHER" id="PTHR10194">
    <property type="entry name" value="RAS GTPASE-ACTIVATING PROTEINS"/>
    <property type="match status" value="1"/>
</dbReference>
<reference evidence="5" key="1">
    <citation type="journal article" date="2015" name="J. Biotechnol.">
        <title>The structure of the Cyberlindnera jadinii genome and its relation to Candida utilis analyzed by the occurrence of single nucleotide polymorphisms.</title>
        <authorList>
            <person name="Rupp O."/>
            <person name="Brinkrolf K."/>
            <person name="Buerth C."/>
            <person name="Kunigo M."/>
            <person name="Schneider J."/>
            <person name="Jaenicke S."/>
            <person name="Goesmann A."/>
            <person name="Puehler A."/>
            <person name="Jaeger K.-E."/>
            <person name="Ernst J.F."/>
        </authorList>
    </citation>
    <scope>NUCLEOTIDE SEQUENCE [LARGE SCALE GENOMIC DNA]</scope>
    <source>
        <strain evidence="5">ATCC 18201 / CBS 1600 / BCRC 20928 / JCM 3617 / NBRC 0987 / NRRL Y-1542</strain>
    </source>
</reference>
<dbReference type="AlphaFoldDB" id="A0A0H5C444"/>
<keyword evidence="1" id="KW-0343">GTPase activation</keyword>
<evidence type="ECO:0000313" key="5">
    <source>
        <dbReference type="Proteomes" id="UP000038830"/>
    </source>
</evidence>
<organism evidence="4 5">
    <name type="scientific">Cyberlindnera jadinii (strain ATCC 18201 / CBS 1600 / BCRC 20928 / JCM 3617 / NBRC 0987 / NRRL Y-1542)</name>
    <name type="common">Torula yeast</name>
    <name type="synonym">Candida utilis</name>
    <dbReference type="NCBI Taxonomy" id="983966"/>
    <lineage>
        <taxon>Eukaryota</taxon>
        <taxon>Fungi</taxon>
        <taxon>Dikarya</taxon>
        <taxon>Ascomycota</taxon>
        <taxon>Saccharomycotina</taxon>
        <taxon>Saccharomycetes</taxon>
        <taxon>Phaffomycetales</taxon>
        <taxon>Phaffomycetaceae</taxon>
        <taxon>Cyberlindnera</taxon>
    </lineage>
</organism>
<dbReference type="Gene3D" id="1.10.506.10">
    <property type="entry name" value="GTPase Activation - p120gap, domain 1"/>
    <property type="match status" value="2"/>
</dbReference>
<evidence type="ECO:0000259" key="3">
    <source>
        <dbReference type="PROSITE" id="PS50018"/>
    </source>
</evidence>
<dbReference type="InterPro" id="IPR023152">
    <property type="entry name" value="RasGAP_CS"/>
</dbReference>
<dbReference type="PANTHER" id="PTHR10194:SF60">
    <property type="entry name" value="RAS GTPASE-ACTIVATING PROTEIN RASKOL"/>
    <property type="match status" value="1"/>
</dbReference>
<dbReference type="InterPro" id="IPR008936">
    <property type="entry name" value="Rho_GTPase_activation_prot"/>
</dbReference>
<protein>
    <submittedName>
        <fullName evidence="4">BUD2 protein</fullName>
    </submittedName>
</protein>
<accession>A0A0H5C444</accession>
<dbReference type="GO" id="GO:0007165">
    <property type="term" value="P:signal transduction"/>
    <property type="evidence" value="ECO:0007669"/>
    <property type="project" value="UniProtKB-ARBA"/>
</dbReference>
<gene>
    <name evidence="4" type="primary">BUD2</name>
    <name evidence="4" type="ORF">BN1211_3127</name>
</gene>
<dbReference type="Proteomes" id="UP000038830">
    <property type="component" value="Unassembled WGS sequence"/>
</dbReference>
<name>A0A0H5C444_CYBJN</name>
<dbReference type="SMART" id="SM00323">
    <property type="entry name" value="RasGAP"/>
    <property type="match status" value="1"/>
</dbReference>
<sequence>MFQLDSSTLRKELASQEGRFKGQVLVSDNGADGFYSSMLTIDDTGSLVSNDTTKLVTSLHSCQLQILEDAFVVKTYNGLMTTLIRCPDTTTFVQLLAALLFWQSLKPRGVINKRLTIPYSFDKSLKPENVLVASCKCFGPLSKHSGKIDVKPGPQVPIFPGSHEQWFSAMAVLKSNGELELINENDGKTLYVLDLTLLLRDEVRELHNSIFESSNYLYVGILDDLRKRMVGPCEYQSEQVKTIFKDSVRGRRIIMEFPFKIDVEDWLVALKSFTTRQAVGLSQQHTLRVSRKLEFNILEVDLEKEWRTGAKLYCEVQMWGAPWFRTAIVDSDTCAFYREVLELDLPMPTRKFRVVMKEASANHYQQSDVVLGSSLVGFEKYDENLQRVPLSAPDGSLIGQMCFSVKVSTDYVLPPDNFNHFEQMILNCDLKELLLYIRSKSLQENLQSTSVLLLDIFQSLQKEGEFFSTLIDQEISKIMGSTDKNIYNTLFRGNSLLTKSVEMFNLRVGQEYLEKVVGKFIISILAMNECTEIDPMRLKCPDDEKAAIIDKNFKVLLGYTEQIWSLIYTTSNDLPATIKQQMTLLRKKIEMYTSDIDITLNCITGFIFLRFFCPVILNPKLFFLTSNHQTGDPKRTLTLISKILLTFSNRTKFGAKEPYLAKFNETFIDKHKAELLEYLDKTTGKKMDFTERRVKLSSSLERPDIMFIPKDILKELPTVPFLIDKYLRIAQLSDLLAKHPPRVEIDEFGYFENNTSGNGVDKVSNRKSLYKIGSLEFEKLMPKHDECVPNEDFEFGSEEFIKTLLKTSDSDQVFNYMNAGSSLKDLVRESDRLSNKRARLCSKLSDSESPNDIKDMAKYAEYVLSTAIINSSGKIKRASPGMTGLKYLRQDAALNLKLSFKNQDASESLSNDTKTSRDTFNSSPKKKISRMIKSASISTLSSFSTTEEKRKSRTFGSWFKKRL</sequence>
<evidence type="ECO:0000313" key="4">
    <source>
        <dbReference type="EMBL" id="CEP22718.1"/>
    </source>
</evidence>
<proteinExistence type="predicted"/>
<dbReference type="PROSITE" id="PS00509">
    <property type="entry name" value="RAS_GTPASE_ACTIV_1"/>
    <property type="match status" value="1"/>
</dbReference>
<dbReference type="Pfam" id="PF00616">
    <property type="entry name" value="RasGAP"/>
    <property type="match status" value="1"/>
</dbReference>
<dbReference type="InterPro" id="IPR039360">
    <property type="entry name" value="Ras_GTPase"/>
</dbReference>
<dbReference type="InterPro" id="IPR001936">
    <property type="entry name" value="RasGAP_dom"/>
</dbReference>
<feature type="region of interest" description="Disordered" evidence="2">
    <location>
        <begin position="907"/>
        <end position="927"/>
    </location>
</feature>
<dbReference type="SUPFAM" id="SSF48350">
    <property type="entry name" value="GTPase activation domain, GAP"/>
    <property type="match status" value="1"/>
</dbReference>
<dbReference type="CDD" id="cd05137">
    <property type="entry name" value="RasGAP_CLA2_BUD2"/>
    <property type="match status" value="1"/>
</dbReference>